<protein>
    <submittedName>
        <fullName evidence="3">Alpha/beta hydrolase fold domain-containing protein</fullName>
    </submittedName>
</protein>
<evidence type="ECO:0000313" key="3">
    <source>
        <dbReference type="EMBL" id="NEK22612.1"/>
    </source>
</evidence>
<dbReference type="EMBL" id="JAABNT010000004">
    <property type="protein sequence ID" value="NEK22612.1"/>
    <property type="molecule type" value="Genomic_DNA"/>
</dbReference>
<dbReference type="PANTHER" id="PTHR48081">
    <property type="entry name" value="AB HYDROLASE SUPERFAMILY PROTEIN C4A8.06C"/>
    <property type="match status" value="1"/>
</dbReference>
<organism evidence="3 4">
    <name type="scientific">Sulfitobacter sediminilitoris</name>
    <dbReference type="NCBI Taxonomy" id="2698830"/>
    <lineage>
        <taxon>Bacteria</taxon>
        <taxon>Pseudomonadati</taxon>
        <taxon>Pseudomonadota</taxon>
        <taxon>Alphaproteobacteria</taxon>
        <taxon>Rhodobacterales</taxon>
        <taxon>Roseobacteraceae</taxon>
        <taxon>Sulfitobacter</taxon>
    </lineage>
</organism>
<dbReference type="PANTHER" id="PTHR48081:SF33">
    <property type="entry name" value="KYNURENINE FORMAMIDASE"/>
    <property type="match status" value="1"/>
</dbReference>
<name>A0A6P0C8W8_9RHOB</name>
<dbReference type="InterPro" id="IPR049492">
    <property type="entry name" value="BD-FAE-like_dom"/>
</dbReference>
<dbReference type="Gene3D" id="3.40.50.1820">
    <property type="entry name" value="alpha/beta hydrolase"/>
    <property type="match status" value="1"/>
</dbReference>
<dbReference type="SUPFAM" id="SSF53474">
    <property type="entry name" value="alpha/beta-Hydrolases"/>
    <property type="match status" value="1"/>
</dbReference>
<dbReference type="Proteomes" id="UP000468591">
    <property type="component" value="Unassembled WGS sequence"/>
</dbReference>
<accession>A0A6P0C8W8</accession>
<dbReference type="InterPro" id="IPR050300">
    <property type="entry name" value="GDXG_lipolytic_enzyme"/>
</dbReference>
<dbReference type="InterPro" id="IPR029058">
    <property type="entry name" value="AB_hydrolase_fold"/>
</dbReference>
<feature type="domain" description="BD-FAE-like" evidence="2">
    <location>
        <begin position="65"/>
        <end position="166"/>
    </location>
</feature>
<evidence type="ECO:0000313" key="4">
    <source>
        <dbReference type="Proteomes" id="UP000468591"/>
    </source>
</evidence>
<keyword evidence="4" id="KW-1185">Reference proteome</keyword>
<evidence type="ECO:0000256" key="1">
    <source>
        <dbReference type="ARBA" id="ARBA00022801"/>
    </source>
</evidence>
<sequence length="289" mass="31201">MHPRFTASMSLAQEELDFQLSPSRSAKDAAGDLARMVARTESVRADPAITSRIDIAYGTRPRQRLDLYHPASAQNSVLPCLVFIHGGFWQEGDKSVSGFAAKTFCDLGWAYVSIGYTLTPDISLTALTEEIYQALACLNTHASGWGIDPQRIVLAGHSAGGHLAACVLADVLDRGIGDRLAGTVLISGVFELAPIAKSYVNDMAGIDAREMQILSPLRHVPASDIPVHVLIGAEEPEAFHLQSDVLRDVWAPHLSQLTSHVAPGRDHFDVLEELNNATSPTMRAINAMV</sequence>
<dbReference type="GO" id="GO:0016787">
    <property type="term" value="F:hydrolase activity"/>
    <property type="evidence" value="ECO:0007669"/>
    <property type="project" value="UniProtKB-KW"/>
</dbReference>
<keyword evidence="1 3" id="KW-0378">Hydrolase</keyword>
<evidence type="ECO:0000259" key="2">
    <source>
        <dbReference type="Pfam" id="PF20434"/>
    </source>
</evidence>
<gene>
    <name evidence="3" type="ORF">GV827_09365</name>
</gene>
<dbReference type="RefSeq" id="WP_164353522.1">
    <property type="nucleotide sequence ID" value="NZ_JAABNT010000004.1"/>
</dbReference>
<dbReference type="Pfam" id="PF20434">
    <property type="entry name" value="BD-FAE"/>
    <property type="match status" value="1"/>
</dbReference>
<reference evidence="3 4" key="1">
    <citation type="submission" date="2020-01" db="EMBL/GenBank/DDBJ databases">
        <title>Sulfitobacter sediminilitoris sp. nov., isolated from a tidal flat.</title>
        <authorList>
            <person name="Park S."/>
            <person name="Yoon J.-H."/>
        </authorList>
    </citation>
    <scope>NUCLEOTIDE SEQUENCE [LARGE SCALE GENOMIC DNA]</scope>
    <source>
        <strain evidence="3 4">JBTF-M27</strain>
    </source>
</reference>
<comment type="caution">
    <text evidence="3">The sequence shown here is derived from an EMBL/GenBank/DDBJ whole genome shotgun (WGS) entry which is preliminary data.</text>
</comment>
<dbReference type="AlphaFoldDB" id="A0A6P0C8W8"/>
<proteinExistence type="predicted"/>